<dbReference type="KEGG" id="pfy:PFICI_00097"/>
<organism evidence="4 5">
    <name type="scientific">Pestalotiopsis fici (strain W106-1 / CGMCC3.15140)</name>
    <dbReference type="NCBI Taxonomy" id="1229662"/>
    <lineage>
        <taxon>Eukaryota</taxon>
        <taxon>Fungi</taxon>
        <taxon>Dikarya</taxon>
        <taxon>Ascomycota</taxon>
        <taxon>Pezizomycotina</taxon>
        <taxon>Sordariomycetes</taxon>
        <taxon>Xylariomycetidae</taxon>
        <taxon>Amphisphaeriales</taxon>
        <taxon>Sporocadaceae</taxon>
        <taxon>Pestalotiopsis</taxon>
    </lineage>
</organism>
<dbReference type="HOGENOM" id="CLU_101889_1_0_1"/>
<dbReference type="InterPro" id="IPR049884">
    <property type="entry name" value="Scytalone_dh"/>
</dbReference>
<evidence type="ECO:0000313" key="4">
    <source>
        <dbReference type="EMBL" id="ETS86269.1"/>
    </source>
</evidence>
<dbReference type="InterPro" id="IPR032710">
    <property type="entry name" value="NTF2-like_dom_sf"/>
</dbReference>
<name>W3XJS5_PESFW</name>
<dbReference type="SUPFAM" id="SSF54427">
    <property type="entry name" value="NTF2-like"/>
    <property type="match status" value="1"/>
</dbReference>
<proteinExistence type="inferred from homology"/>
<dbReference type="Proteomes" id="UP000030651">
    <property type="component" value="Unassembled WGS sequence"/>
</dbReference>
<evidence type="ECO:0000256" key="2">
    <source>
        <dbReference type="ARBA" id="ARBA00023239"/>
    </source>
</evidence>
<dbReference type="RefSeq" id="XP_007826869.1">
    <property type="nucleotide sequence ID" value="XM_007828678.1"/>
</dbReference>
<dbReference type="OrthoDB" id="5281072at2759"/>
<evidence type="ECO:0000259" key="3">
    <source>
        <dbReference type="Pfam" id="PF02982"/>
    </source>
</evidence>
<gene>
    <name evidence="4" type="ORF">PFICI_00097</name>
</gene>
<dbReference type="Pfam" id="PF02982">
    <property type="entry name" value="Scytalone_dh"/>
    <property type="match status" value="1"/>
</dbReference>
<dbReference type="InParanoid" id="W3XJS5"/>
<dbReference type="eggNOG" id="ENOG502SNND">
    <property type="taxonomic scope" value="Eukaryota"/>
</dbReference>
<dbReference type="STRING" id="1229662.W3XJS5"/>
<accession>W3XJS5</accession>
<keyword evidence="5" id="KW-1185">Reference proteome</keyword>
<evidence type="ECO:0000256" key="1">
    <source>
        <dbReference type="ARBA" id="ARBA00008584"/>
    </source>
</evidence>
<dbReference type="GO" id="GO:0016829">
    <property type="term" value="F:lyase activity"/>
    <property type="evidence" value="ECO:0007669"/>
    <property type="project" value="UniProtKB-KW"/>
</dbReference>
<feature type="domain" description="Scytalone dehydratase-like" evidence="3">
    <location>
        <begin position="4"/>
        <end position="150"/>
    </location>
</feature>
<protein>
    <recommendedName>
        <fullName evidence="3">Scytalone dehydratase-like domain-containing protein</fullName>
    </recommendedName>
</protein>
<dbReference type="OMA" id="GVTTHWY"/>
<evidence type="ECO:0000313" key="5">
    <source>
        <dbReference type="Proteomes" id="UP000030651"/>
    </source>
</evidence>
<dbReference type="GeneID" id="19265110"/>
<dbReference type="EMBL" id="KI912109">
    <property type="protein sequence ID" value="ETS86269.1"/>
    <property type="molecule type" value="Genomic_DNA"/>
</dbReference>
<reference evidence="5" key="1">
    <citation type="journal article" date="2015" name="BMC Genomics">
        <title>Genomic and transcriptomic analysis of the endophytic fungus Pestalotiopsis fici reveals its lifestyle and high potential for synthesis of natural products.</title>
        <authorList>
            <person name="Wang X."/>
            <person name="Zhang X."/>
            <person name="Liu L."/>
            <person name="Xiang M."/>
            <person name="Wang W."/>
            <person name="Sun X."/>
            <person name="Che Y."/>
            <person name="Guo L."/>
            <person name="Liu G."/>
            <person name="Guo L."/>
            <person name="Wang C."/>
            <person name="Yin W.B."/>
            <person name="Stadler M."/>
            <person name="Zhang X."/>
            <person name="Liu X."/>
        </authorList>
    </citation>
    <scope>NUCLEOTIDE SEQUENCE [LARGE SCALE GENOMIC DNA]</scope>
    <source>
        <strain evidence="5">W106-1 / CGMCC3.15140</strain>
    </source>
</reference>
<comment type="similarity">
    <text evidence="1">Belongs to the scytalone dehydratase family.</text>
</comment>
<sequence>MNNNLEFADYIALRNLAFDWAESYDTKNWELLKQCLAPSTSLDFRLLQGNLYENLSPDDFAGIIAKMIGDKRLKTQHFIGATKVECLDDGSVKVEHQIRVAHQRHESEDAASPVSNKGHGHGVTTHWYKRFGEYWKITGALSNLYWSEDDLFGTLALED</sequence>
<dbReference type="AlphaFoldDB" id="W3XJS5"/>
<keyword evidence="2" id="KW-0456">Lyase</keyword>
<dbReference type="Gene3D" id="3.10.450.50">
    <property type="match status" value="1"/>
</dbReference>